<dbReference type="Pfam" id="PF01420">
    <property type="entry name" value="Methylase_S"/>
    <property type="match status" value="2"/>
</dbReference>
<dbReference type="InterPro" id="IPR052021">
    <property type="entry name" value="Type-I_RS_S_subunit"/>
</dbReference>
<evidence type="ECO:0000259" key="5">
    <source>
        <dbReference type="Pfam" id="PF01420"/>
    </source>
</evidence>
<keyword evidence="6" id="KW-0540">Nuclease</keyword>
<feature type="domain" description="Type I restriction modification DNA specificity" evidence="5">
    <location>
        <begin position="19"/>
        <end position="197"/>
    </location>
</feature>
<dbReference type="InterPro" id="IPR044946">
    <property type="entry name" value="Restrct_endonuc_typeI_TRD_sf"/>
</dbReference>
<evidence type="ECO:0000256" key="1">
    <source>
        <dbReference type="ARBA" id="ARBA00010923"/>
    </source>
</evidence>
<name>A0A2N6QHF9_9STAP</name>
<evidence type="ECO:0000256" key="3">
    <source>
        <dbReference type="ARBA" id="ARBA00023125"/>
    </source>
</evidence>
<dbReference type="EMBL" id="PNGG01000003">
    <property type="protein sequence ID" value="PMC19005.1"/>
    <property type="molecule type" value="Genomic_DNA"/>
</dbReference>
<evidence type="ECO:0000313" key="7">
    <source>
        <dbReference type="Proteomes" id="UP000235748"/>
    </source>
</evidence>
<evidence type="ECO:0000256" key="2">
    <source>
        <dbReference type="ARBA" id="ARBA00022747"/>
    </source>
</evidence>
<reference evidence="6 7" key="1">
    <citation type="submission" date="2017-09" db="EMBL/GenBank/DDBJ databases">
        <title>Bacterial strain isolated from the female urinary microbiota.</title>
        <authorList>
            <person name="Thomas-White K."/>
            <person name="Kumar N."/>
            <person name="Forster S."/>
            <person name="Putonti C."/>
            <person name="Lawley T."/>
            <person name="Wolfe A.J."/>
        </authorList>
    </citation>
    <scope>NUCLEOTIDE SEQUENCE [LARGE SCALE GENOMIC DNA]</scope>
    <source>
        <strain evidence="6 7">UMB0834</strain>
    </source>
</reference>
<dbReference type="Proteomes" id="UP000235748">
    <property type="component" value="Unassembled WGS sequence"/>
</dbReference>
<dbReference type="GO" id="GO:0004519">
    <property type="term" value="F:endonuclease activity"/>
    <property type="evidence" value="ECO:0007669"/>
    <property type="project" value="UniProtKB-KW"/>
</dbReference>
<accession>A0A2N6QHF9</accession>
<keyword evidence="4" id="KW-0175">Coiled coil</keyword>
<dbReference type="Gene3D" id="1.10.287.1120">
    <property type="entry name" value="Bipartite methylase S protein"/>
    <property type="match status" value="1"/>
</dbReference>
<dbReference type="CDD" id="cd17521">
    <property type="entry name" value="RMtype1_S_Sau13435ORF2165P_TRD2-CR2_like"/>
    <property type="match status" value="1"/>
</dbReference>
<comment type="similarity">
    <text evidence="1">Belongs to the type-I restriction system S methylase family.</text>
</comment>
<dbReference type="AlphaFoldDB" id="A0A2N6QHF9"/>
<comment type="caution">
    <text evidence="6">The sequence shown here is derived from an EMBL/GenBank/DDBJ whole genome shotgun (WGS) entry which is preliminary data.</text>
</comment>
<organism evidence="6 7">
    <name type="scientific">Staphylococcus pettenkoferi</name>
    <dbReference type="NCBI Taxonomy" id="170573"/>
    <lineage>
        <taxon>Bacteria</taxon>
        <taxon>Bacillati</taxon>
        <taxon>Bacillota</taxon>
        <taxon>Bacilli</taxon>
        <taxon>Bacillales</taxon>
        <taxon>Staphylococcaceae</taxon>
        <taxon>Staphylococcus</taxon>
    </lineage>
</organism>
<keyword evidence="2" id="KW-0680">Restriction system</keyword>
<proteinExistence type="inferred from homology"/>
<keyword evidence="6" id="KW-0378">Hydrolase</keyword>
<feature type="domain" description="Type I restriction modification DNA specificity" evidence="5">
    <location>
        <begin position="306"/>
        <end position="385"/>
    </location>
</feature>
<evidence type="ECO:0000313" key="6">
    <source>
        <dbReference type="EMBL" id="PMC19005.1"/>
    </source>
</evidence>
<dbReference type="InterPro" id="IPR000055">
    <property type="entry name" value="Restrct_endonuc_typeI_TRD"/>
</dbReference>
<feature type="coiled-coil region" evidence="4">
    <location>
        <begin position="178"/>
        <end position="205"/>
    </location>
</feature>
<dbReference type="GO" id="GO:0003677">
    <property type="term" value="F:DNA binding"/>
    <property type="evidence" value="ECO:0007669"/>
    <property type="project" value="UniProtKB-KW"/>
</dbReference>
<protein>
    <submittedName>
        <fullName evidence="6">Restriction endonuclease subunit S</fullName>
    </submittedName>
</protein>
<sequence>MTDEQKKVPELRFPKFSGEWEEKKLGEVKLESMYGISASSVPYDGKNIYVRITDIFDESRQLNTQSITSPNKINDNYLLKEGDIIFARTGASTGKTYIHKNFDGSKNYYFAGFLIKFSFDNKIESEFIYQYTFTNRYKNWVSVMSVRSGQPGINSKEYNKLSVHIPKLKEQQKIGDFFSKLDRQIELEEQKLEKLEELKKGYMQKIFSQELRFKDENGNDYPEWEEKKFNYFMSVPNELIKGKNISPSQLLTVGLHCKGVSKYQNTRTLKLGATVYYQRYKGQFIYGKQNFFNGAFDIIPSYLDGYYSSGDIPALDLDYNLINKEYLLAYISRENFYKAIKAFSTGTGSRRIYEKTLLNLKLNLPFLEEQKKIGDIWKQFNNEIYSHSILISKLKERKKGYLQKMFV</sequence>
<keyword evidence="3" id="KW-0238">DNA-binding</keyword>
<dbReference type="SUPFAM" id="SSF116734">
    <property type="entry name" value="DNA methylase specificity domain"/>
    <property type="match status" value="2"/>
</dbReference>
<dbReference type="PANTHER" id="PTHR30408:SF12">
    <property type="entry name" value="TYPE I RESTRICTION ENZYME MJAVIII SPECIFICITY SUBUNIT"/>
    <property type="match status" value="1"/>
</dbReference>
<evidence type="ECO:0000256" key="4">
    <source>
        <dbReference type="SAM" id="Coils"/>
    </source>
</evidence>
<dbReference type="PANTHER" id="PTHR30408">
    <property type="entry name" value="TYPE-1 RESTRICTION ENZYME ECOKI SPECIFICITY PROTEIN"/>
    <property type="match status" value="1"/>
</dbReference>
<dbReference type="Gene3D" id="3.90.220.20">
    <property type="entry name" value="DNA methylase specificity domains"/>
    <property type="match status" value="2"/>
</dbReference>
<keyword evidence="6" id="KW-0255">Endonuclease</keyword>
<gene>
    <name evidence="6" type="ORF">CJ235_06980</name>
</gene>
<dbReference type="RefSeq" id="WP_102696106.1">
    <property type="nucleotide sequence ID" value="NZ_PNGG01000003.1"/>
</dbReference>
<dbReference type="GO" id="GO:0009307">
    <property type="term" value="P:DNA restriction-modification system"/>
    <property type="evidence" value="ECO:0007669"/>
    <property type="project" value="UniProtKB-KW"/>
</dbReference>